<dbReference type="AlphaFoldDB" id="A0A2J6PV46"/>
<dbReference type="EMBL" id="KZ613497">
    <property type="protein sequence ID" value="PMD17884.1"/>
    <property type="molecule type" value="Genomic_DNA"/>
</dbReference>
<accession>A0A2J6PV46</accession>
<dbReference type="OrthoDB" id="4232626at2759"/>
<name>A0A2J6PV46_9HELO</name>
<evidence type="ECO:0000313" key="2">
    <source>
        <dbReference type="Proteomes" id="UP000235672"/>
    </source>
</evidence>
<dbReference type="Proteomes" id="UP000235672">
    <property type="component" value="Unassembled WGS sequence"/>
</dbReference>
<feature type="non-terminal residue" evidence="1">
    <location>
        <position position="1"/>
    </location>
</feature>
<keyword evidence="2" id="KW-1185">Reference proteome</keyword>
<gene>
    <name evidence="1" type="ORF">NA56DRAFT_577973</name>
</gene>
<protein>
    <submittedName>
        <fullName evidence="1">Uncharacterized protein</fullName>
    </submittedName>
</protein>
<dbReference type="STRING" id="1745343.A0A2J6PV46"/>
<organism evidence="1 2">
    <name type="scientific">Hyaloscypha hepaticicola</name>
    <dbReference type="NCBI Taxonomy" id="2082293"/>
    <lineage>
        <taxon>Eukaryota</taxon>
        <taxon>Fungi</taxon>
        <taxon>Dikarya</taxon>
        <taxon>Ascomycota</taxon>
        <taxon>Pezizomycotina</taxon>
        <taxon>Leotiomycetes</taxon>
        <taxon>Helotiales</taxon>
        <taxon>Hyaloscyphaceae</taxon>
        <taxon>Hyaloscypha</taxon>
    </lineage>
</organism>
<reference evidence="1 2" key="1">
    <citation type="submission" date="2016-05" db="EMBL/GenBank/DDBJ databases">
        <title>A degradative enzymes factory behind the ericoid mycorrhizal symbiosis.</title>
        <authorList>
            <consortium name="DOE Joint Genome Institute"/>
            <person name="Martino E."/>
            <person name="Morin E."/>
            <person name="Grelet G."/>
            <person name="Kuo A."/>
            <person name="Kohler A."/>
            <person name="Daghino S."/>
            <person name="Barry K."/>
            <person name="Choi C."/>
            <person name="Cichocki N."/>
            <person name="Clum A."/>
            <person name="Copeland A."/>
            <person name="Hainaut M."/>
            <person name="Haridas S."/>
            <person name="Labutti K."/>
            <person name="Lindquist E."/>
            <person name="Lipzen A."/>
            <person name="Khouja H.-R."/>
            <person name="Murat C."/>
            <person name="Ohm R."/>
            <person name="Olson A."/>
            <person name="Spatafora J."/>
            <person name="Veneault-Fourrey C."/>
            <person name="Henrissat B."/>
            <person name="Grigoriev I."/>
            <person name="Martin F."/>
            <person name="Perotto S."/>
        </authorList>
    </citation>
    <scope>NUCLEOTIDE SEQUENCE [LARGE SCALE GENOMIC DNA]</scope>
    <source>
        <strain evidence="1 2">UAMH 7357</strain>
    </source>
</reference>
<evidence type="ECO:0000313" key="1">
    <source>
        <dbReference type="EMBL" id="PMD17884.1"/>
    </source>
</evidence>
<proteinExistence type="predicted"/>
<sequence>CWIRPDDGKHIRLLGPDIESLVEYKQQGHELKSHEHVPDDIRQKLYDREKESLERHKNPTSVGNPPIPITIAVLPAPAGTQNFPMPSKPIPLERLDIPGPLEEQVEEYGTWHESRVKTTGWKADCKKACGAMIKHGIDLNQMRCDQDPQPLIDEGVLKGTAKRFLCDIDYWFERNKRPRIREQLD</sequence>